<accession>A0ABR7QKZ9</accession>
<dbReference type="EMBL" id="JACLHY010000005">
    <property type="protein sequence ID" value="MBC8767868.1"/>
    <property type="molecule type" value="Genomic_DNA"/>
</dbReference>
<reference evidence="1 2" key="1">
    <citation type="submission" date="2020-08" db="EMBL/GenBank/DDBJ databases">
        <title>Arenibacter gaetbuli sp. nov., isolated from a sand dune.</title>
        <authorList>
            <person name="Park S."/>
            <person name="Yoon J.-H."/>
        </authorList>
    </citation>
    <scope>NUCLEOTIDE SEQUENCE [LARGE SCALE GENOMIC DNA]</scope>
    <source>
        <strain evidence="1 2">BSSL-BM3</strain>
    </source>
</reference>
<keyword evidence="2" id="KW-1185">Reference proteome</keyword>
<comment type="caution">
    <text evidence="1">The sequence shown here is derived from an EMBL/GenBank/DDBJ whole genome shotgun (WGS) entry which is preliminary data.</text>
</comment>
<gene>
    <name evidence="1" type="ORF">H4O18_07685</name>
</gene>
<name>A0ABR7QKZ9_9FLAO</name>
<evidence type="ECO:0000313" key="1">
    <source>
        <dbReference type="EMBL" id="MBC8767868.1"/>
    </source>
</evidence>
<evidence type="ECO:0000313" key="2">
    <source>
        <dbReference type="Proteomes" id="UP000618952"/>
    </source>
</evidence>
<proteinExistence type="predicted"/>
<protein>
    <submittedName>
        <fullName evidence="1">Uncharacterized protein</fullName>
    </submittedName>
</protein>
<dbReference type="Proteomes" id="UP000618952">
    <property type="component" value="Unassembled WGS sequence"/>
</dbReference>
<organism evidence="1 2">
    <name type="scientific">Arenibacter arenosicollis</name>
    <dbReference type="NCBI Taxonomy" id="2762274"/>
    <lineage>
        <taxon>Bacteria</taxon>
        <taxon>Pseudomonadati</taxon>
        <taxon>Bacteroidota</taxon>
        <taxon>Flavobacteriia</taxon>
        <taxon>Flavobacteriales</taxon>
        <taxon>Flavobacteriaceae</taxon>
        <taxon>Arenibacter</taxon>
    </lineage>
</organism>
<dbReference type="RefSeq" id="WP_187583083.1">
    <property type="nucleotide sequence ID" value="NZ_JACLHY010000005.1"/>
</dbReference>
<dbReference type="Gene3D" id="3.40.50.2000">
    <property type="entry name" value="Glycogen Phosphorylase B"/>
    <property type="match status" value="1"/>
</dbReference>
<sequence>MRVALLFPNNLFTSPYLKYYESVLKKGNIDYDLYIWDRHGVNEKGCIAYTNKVKTSIPLFKSLDFIKFRRFLMNHLRKTEYNRIIVFSGQLGILMSDFLINNFPNKYILDIRDYSQVMSYFKSRFEKVIQNSYFVCVSSNGFKEWLPQNANYILGHNIDIALVSKSLDNFPFRDANLENETLKIDTIGQIKDFNSDARFIDQLKNDKRFKMEFIGFGPALNDLKIKSTSEKINNISFYGLYKKEEEPLLLKNTDIINILISRTEHNKGATLLSNRLYLSALYNIPCIVNSDTEQSRIIEKYNFGIIVDNYEELPNKLVAYKENFCKESFLNNCYTFLADVKKDYSLFEQKLTNFLIDK</sequence>